<organism evidence="2 3">
    <name type="scientific">Sinobaca qinghaiensis</name>
    <dbReference type="NCBI Taxonomy" id="342944"/>
    <lineage>
        <taxon>Bacteria</taxon>
        <taxon>Bacillati</taxon>
        <taxon>Bacillota</taxon>
        <taxon>Bacilli</taxon>
        <taxon>Bacillales</taxon>
        <taxon>Sporolactobacillaceae</taxon>
        <taxon>Sinobaca</taxon>
    </lineage>
</organism>
<evidence type="ECO:0000313" key="3">
    <source>
        <dbReference type="Proteomes" id="UP000285120"/>
    </source>
</evidence>
<proteinExistence type="predicted"/>
<dbReference type="AlphaFoldDB" id="A0A419V3E1"/>
<keyword evidence="1" id="KW-0472">Membrane</keyword>
<keyword evidence="3" id="KW-1185">Reference proteome</keyword>
<comment type="caution">
    <text evidence="2">The sequence shown here is derived from an EMBL/GenBank/DDBJ whole genome shotgun (WGS) entry which is preliminary data.</text>
</comment>
<gene>
    <name evidence="2" type="ORF">ATL39_2188</name>
</gene>
<dbReference type="Proteomes" id="UP000285120">
    <property type="component" value="Unassembled WGS sequence"/>
</dbReference>
<reference evidence="2 3" key="1">
    <citation type="submission" date="2018-09" db="EMBL/GenBank/DDBJ databases">
        <title>Genomic Encyclopedia of Archaeal and Bacterial Type Strains, Phase II (KMG-II): from individual species to whole genera.</title>
        <authorList>
            <person name="Goeker M."/>
        </authorList>
    </citation>
    <scope>NUCLEOTIDE SEQUENCE [LARGE SCALE GENOMIC DNA]</scope>
    <source>
        <strain evidence="2 3">DSM 17008</strain>
    </source>
</reference>
<evidence type="ECO:0000256" key="1">
    <source>
        <dbReference type="SAM" id="Phobius"/>
    </source>
</evidence>
<keyword evidence="1" id="KW-0812">Transmembrane</keyword>
<accession>A0A419V3E1</accession>
<keyword evidence="1" id="KW-1133">Transmembrane helix</keyword>
<dbReference type="RefSeq" id="WP_120193379.1">
    <property type="nucleotide sequence ID" value="NZ_RAPK01000009.1"/>
</dbReference>
<sequence>MFKSNKLVVILPLILTVFMFASGIYYLNQTETITNEELSESISWTQQLTEEDSSSVLEAEWAWQSSPDDGITGTDYIGVTFLDQNGEPLAENEFKEATVSLQHNGEVIWEEPGEIKESGVFFTFPNRADDHETYGNDGSIEVILTGTEAEEAVITYLHTWKEHEKMTTDDLRFFDPSFRESDNMDNSYWVTEQFVQVEEAS</sequence>
<dbReference type="EMBL" id="RAPK01000009">
    <property type="protein sequence ID" value="RKD72990.1"/>
    <property type="molecule type" value="Genomic_DNA"/>
</dbReference>
<name>A0A419V3E1_9BACL</name>
<protein>
    <submittedName>
        <fullName evidence="2">Uncharacterized protein</fullName>
    </submittedName>
</protein>
<evidence type="ECO:0000313" key="2">
    <source>
        <dbReference type="EMBL" id="RKD72990.1"/>
    </source>
</evidence>
<dbReference type="OrthoDB" id="2940341at2"/>
<feature type="transmembrane region" description="Helical" evidence="1">
    <location>
        <begin position="7"/>
        <end position="27"/>
    </location>
</feature>